<proteinExistence type="evidence at transcript level"/>
<evidence type="ECO:0000256" key="1">
    <source>
        <dbReference type="SAM" id="Coils"/>
    </source>
</evidence>
<dbReference type="GO" id="GO:0006281">
    <property type="term" value="P:DNA repair"/>
    <property type="evidence" value="ECO:0007669"/>
    <property type="project" value="TreeGrafter"/>
</dbReference>
<dbReference type="EMBL" id="GABZ01004468">
    <property type="protein sequence ID" value="JAA49057.1"/>
    <property type="molecule type" value="mRNA"/>
</dbReference>
<feature type="coiled-coil region" evidence="1">
    <location>
        <begin position="113"/>
        <end position="140"/>
    </location>
</feature>
<dbReference type="CTD" id="84126"/>
<dbReference type="AlphaFoldDB" id="K9INT2"/>
<protein>
    <submittedName>
        <fullName evidence="3">Putative atr-interacting protein</fullName>
    </submittedName>
</protein>
<dbReference type="PANTHER" id="PTHR28594">
    <property type="entry name" value="ATR-INTERACTING PROTEIN"/>
    <property type="match status" value="1"/>
</dbReference>
<feature type="region of interest" description="Disordered" evidence="2">
    <location>
        <begin position="1"/>
        <end position="55"/>
    </location>
</feature>
<feature type="region of interest" description="Disordered" evidence="2">
    <location>
        <begin position="72"/>
        <end position="104"/>
    </location>
</feature>
<dbReference type="PANTHER" id="PTHR28594:SF1">
    <property type="entry name" value="ATR-INTERACTING PROTEIN"/>
    <property type="match status" value="1"/>
</dbReference>
<sequence length="789" mass="85296">MAGVPAPGSRRRSGPQAPSPGPPPSTRQPPSKRARGFPAAAALDPEDPFDPHEDFTADDLEELDILASQALSHRPSAARDVSSIHNVPRFDGMPQNPAGKNRESVPVKDNFELELLQAQYKELKEKMKAMEEEVLIKNGEIKILRDSLHQTESILEEQRRSHYYLEQEKAQALSDKEKEFSKKLQSLQSELQFKDAEMNELRTKLQSSERANKLAVPSISHGSPRKSSSVVLKPEACSPQFGKPSFPTKESFSADMSLPRPCQTEPGCKALAGREVPENKTHSLGGDPRKQEESQKRLVDSLVQTSNTRGSILINLLLKQPLIPGASVGLCHLLSSGSEAPPSTLSQPLGFGSTLTGISSLRTSGSRDGSFPLSALREAQNLALTGLNMIARDEGLCDRDPAEGGRRAFPLCQFPGAVHLLPLVQFFIGAHCQALQDLSVAKRSGAPGDSPAHSSRVSSRVEASAEDSLCHLENLCVVSLRILQHLVCHSGAVICLLLSGAGADSAAAEGNPSLASPGAGMSAPAGLADHQGQHPLLKMLLHLLTLSSAAPGHLQASVLSQCLQVLVKSAENSPFDFLPRFQSVFPVLPQCLSPETPLPSVLLTVELLSLLVDHEGLVPQLCSHSEGCLLLLLYMYITSRPDKAASDRQWLQLEQEAVWLLAKLGVQSPSSPVTGSNCQCNVEVVRVLTVMLHRQWLTVRRAGRAPGTEQWKRTVRCLRGAVLLLHGLSQKDKLFTVHCVEVLHQYDQVMPGVSALIRGLPDVTDCEEAALDDLCAAETEADDTEMDCS</sequence>
<evidence type="ECO:0000313" key="3">
    <source>
        <dbReference type="EMBL" id="JAA49057.1"/>
    </source>
</evidence>
<feature type="compositionally biased region" description="Basic and acidic residues" evidence="2">
    <location>
        <begin position="275"/>
        <end position="299"/>
    </location>
</feature>
<feature type="region of interest" description="Disordered" evidence="2">
    <location>
        <begin position="202"/>
        <end position="299"/>
    </location>
</feature>
<dbReference type="GeneID" id="112309589"/>
<reference evidence="3" key="1">
    <citation type="submission" date="2012-11" db="EMBL/GenBank/DDBJ databases">
        <title>The Vampirome: Transcriptome and Proteome Analysis of the Submandibular and Accessory Glands of the Vampire Bat and Vector of Human Rabies, Desmodus rotundus.</title>
        <authorList>
            <person name="Francischetti I.M.B."/>
            <person name="Assumpcao T.C.F."/>
            <person name="Ma D."/>
            <person name="Vicente E.C."/>
            <person name="Ribeiro J.M.C."/>
        </authorList>
    </citation>
    <scope>NUCLEOTIDE SEQUENCE</scope>
    <source>
        <tissue evidence="3">Salivary gland</tissue>
    </source>
</reference>
<dbReference type="RefSeq" id="XP_053785492.1">
    <property type="nucleotide sequence ID" value="XM_053929517.1"/>
</dbReference>
<dbReference type="GO" id="GO:0000077">
    <property type="term" value="P:DNA damage checkpoint signaling"/>
    <property type="evidence" value="ECO:0007669"/>
    <property type="project" value="InterPro"/>
</dbReference>
<keyword evidence="1" id="KW-0175">Coiled coil</keyword>
<organism evidence="3">
    <name type="scientific">Desmodus rotundus</name>
    <name type="common">Vampire bat</name>
    <dbReference type="NCBI Taxonomy" id="9430"/>
    <lineage>
        <taxon>Eukaryota</taxon>
        <taxon>Metazoa</taxon>
        <taxon>Chordata</taxon>
        <taxon>Craniata</taxon>
        <taxon>Vertebrata</taxon>
        <taxon>Euteleostomi</taxon>
        <taxon>Mammalia</taxon>
        <taxon>Eutheria</taxon>
        <taxon>Laurasiatheria</taxon>
        <taxon>Chiroptera</taxon>
        <taxon>Yangochiroptera</taxon>
        <taxon>Phyllostomidae</taxon>
        <taxon>Desmodontinae</taxon>
        <taxon>Desmodus</taxon>
    </lineage>
</organism>
<feature type="compositionally biased region" description="Pro residues" evidence="2">
    <location>
        <begin position="17"/>
        <end position="27"/>
    </location>
</feature>
<evidence type="ECO:0000256" key="2">
    <source>
        <dbReference type="SAM" id="MobiDB-lite"/>
    </source>
</evidence>
<dbReference type="OrthoDB" id="6428926at2759"/>
<accession>K9INT2</accession>
<dbReference type="InterPro" id="IPR033349">
    <property type="entry name" value="ATRIP"/>
</dbReference>
<name>K9INT2_DESRO</name>